<dbReference type="Pfam" id="PF19903">
    <property type="entry name" value="DUF6376"/>
    <property type="match status" value="1"/>
</dbReference>
<accession>A0AA42BRH1</accession>
<protein>
    <submittedName>
        <fullName evidence="1">DUF6376 family protein</fullName>
    </submittedName>
</protein>
<evidence type="ECO:0000313" key="2">
    <source>
        <dbReference type="Proteomes" id="UP001156102"/>
    </source>
</evidence>
<keyword evidence="2" id="KW-1185">Reference proteome</keyword>
<name>A0AA42BRH1_9BACI</name>
<comment type="caution">
    <text evidence="1">The sequence shown here is derived from an EMBL/GenBank/DDBJ whole genome shotgun (WGS) entry which is preliminary data.</text>
</comment>
<dbReference type="Proteomes" id="UP001156102">
    <property type="component" value="Unassembled WGS sequence"/>
</dbReference>
<organism evidence="1 2">
    <name type="scientific">Ectobacillus ponti</name>
    <dbReference type="NCBI Taxonomy" id="2961894"/>
    <lineage>
        <taxon>Bacteria</taxon>
        <taxon>Bacillati</taxon>
        <taxon>Bacillota</taxon>
        <taxon>Bacilli</taxon>
        <taxon>Bacillales</taxon>
        <taxon>Bacillaceae</taxon>
        <taxon>Ectobacillus</taxon>
    </lineage>
</organism>
<proteinExistence type="predicted"/>
<dbReference type="RefSeq" id="WP_254760311.1">
    <property type="nucleotide sequence ID" value="NZ_JANCLT010000011.1"/>
</dbReference>
<sequence length="148" mass="16112">MKKWLAGATLGSLLLMGGCSLLQEANSTLTYVNEATGYINDAGALAQEVSDLVQQAVTDKTAAKELQTKLQKFQQELKDFNQLKAPDVAADLHQQVVTQNEKLNAGIELYLKGFKDGLLDPALAQNPELLQTIQEVSSLIEQIKKLGQ</sequence>
<dbReference type="EMBL" id="JANCLT010000011">
    <property type="protein sequence ID" value="MCP8970391.1"/>
    <property type="molecule type" value="Genomic_DNA"/>
</dbReference>
<dbReference type="InterPro" id="IPR045956">
    <property type="entry name" value="DUF6376"/>
</dbReference>
<gene>
    <name evidence="1" type="ORF">NK662_17860</name>
</gene>
<dbReference type="AlphaFoldDB" id="A0AA42BRH1"/>
<dbReference type="PROSITE" id="PS51257">
    <property type="entry name" value="PROKAR_LIPOPROTEIN"/>
    <property type="match status" value="1"/>
</dbReference>
<evidence type="ECO:0000313" key="1">
    <source>
        <dbReference type="EMBL" id="MCP8970391.1"/>
    </source>
</evidence>
<reference evidence="1" key="1">
    <citation type="submission" date="2022-07" db="EMBL/GenBank/DDBJ databases">
        <authorList>
            <person name="Li W.-J."/>
            <person name="Deng Q.-Q."/>
        </authorList>
    </citation>
    <scope>NUCLEOTIDE SEQUENCE</scope>
    <source>
        <strain evidence="1">SYSU M60031</strain>
    </source>
</reference>